<gene>
    <name evidence="3" type="ORF">c0_g2_i1</name>
</gene>
<feature type="non-terminal residue" evidence="3">
    <location>
        <position position="127"/>
    </location>
</feature>
<accession>A0A0K8VIC6</accession>
<keyword evidence="1" id="KW-0863">Zinc-finger</keyword>
<feature type="domain" description="CCHC-type" evidence="2">
    <location>
        <begin position="66"/>
        <end position="81"/>
    </location>
</feature>
<evidence type="ECO:0000313" key="3">
    <source>
        <dbReference type="EMBL" id="JAI38623.1"/>
    </source>
</evidence>
<dbReference type="EMBL" id="GDHF01013691">
    <property type="protein sequence ID" value="JAI38623.1"/>
    <property type="molecule type" value="Transcribed_RNA"/>
</dbReference>
<organism evidence="3">
    <name type="scientific">Bactrocera latifrons</name>
    <name type="common">Malaysian fruit fly</name>
    <name type="synonym">Chaetodacus latifrons</name>
    <dbReference type="NCBI Taxonomy" id="174628"/>
    <lineage>
        <taxon>Eukaryota</taxon>
        <taxon>Metazoa</taxon>
        <taxon>Ecdysozoa</taxon>
        <taxon>Arthropoda</taxon>
        <taxon>Hexapoda</taxon>
        <taxon>Insecta</taxon>
        <taxon>Pterygota</taxon>
        <taxon>Neoptera</taxon>
        <taxon>Endopterygota</taxon>
        <taxon>Diptera</taxon>
        <taxon>Brachycera</taxon>
        <taxon>Muscomorpha</taxon>
        <taxon>Tephritoidea</taxon>
        <taxon>Tephritidae</taxon>
        <taxon>Bactrocera</taxon>
        <taxon>Bactrocera</taxon>
    </lineage>
</organism>
<evidence type="ECO:0000259" key="2">
    <source>
        <dbReference type="PROSITE" id="PS50158"/>
    </source>
</evidence>
<dbReference type="PROSITE" id="PS50158">
    <property type="entry name" value="ZF_CCHC"/>
    <property type="match status" value="1"/>
</dbReference>
<dbReference type="InterPro" id="IPR036875">
    <property type="entry name" value="Znf_CCHC_sf"/>
</dbReference>
<dbReference type="InterPro" id="IPR001878">
    <property type="entry name" value="Znf_CCHC"/>
</dbReference>
<protein>
    <recommendedName>
        <fullName evidence="2">CCHC-type domain-containing protein</fullName>
    </recommendedName>
</protein>
<dbReference type="SMART" id="SM00343">
    <property type="entry name" value="ZnF_C2HC"/>
    <property type="match status" value="1"/>
</dbReference>
<dbReference type="AlphaFoldDB" id="A0A0K8VIC6"/>
<dbReference type="GO" id="GO:0003676">
    <property type="term" value="F:nucleic acid binding"/>
    <property type="evidence" value="ECO:0007669"/>
    <property type="project" value="InterPro"/>
</dbReference>
<dbReference type="SUPFAM" id="SSF57756">
    <property type="entry name" value="Retrovirus zinc finger-like domains"/>
    <property type="match status" value="1"/>
</dbReference>
<dbReference type="GO" id="GO:0008270">
    <property type="term" value="F:zinc ion binding"/>
    <property type="evidence" value="ECO:0007669"/>
    <property type="project" value="UniProtKB-KW"/>
</dbReference>
<dbReference type="Pfam" id="PF00098">
    <property type="entry name" value="zf-CCHC"/>
    <property type="match status" value="1"/>
</dbReference>
<keyword evidence="1" id="KW-0862">Zinc</keyword>
<feature type="non-terminal residue" evidence="3">
    <location>
        <position position="1"/>
    </location>
</feature>
<evidence type="ECO:0000256" key="1">
    <source>
        <dbReference type="PROSITE-ProRule" id="PRU00047"/>
    </source>
</evidence>
<name>A0A0K8VIC6_BACLA</name>
<proteinExistence type="predicted"/>
<sequence>SDDNLRKTLSAMRFAKCADLLQSILNISTINKSRYGRSNEFVSMRVPQQMPTAVVESNKNGIGPVCYNCRERGHIAQNCKKPRNKFSEVNRTEHVNQIVNDECIEVTENSGASVNKIVPRKKCTELR</sequence>
<dbReference type="Gene3D" id="4.10.60.10">
    <property type="entry name" value="Zinc finger, CCHC-type"/>
    <property type="match status" value="1"/>
</dbReference>
<keyword evidence="1" id="KW-0479">Metal-binding</keyword>
<reference evidence="3" key="1">
    <citation type="submission" date="2015-06" db="EMBL/GenBank/DDBJ databases">
        <authorList>
            <person name="Hoefler B.C."/>
            <person name="Straight P.D."/>
        </authorList>
    </citation>
    <scope>NUCLEOTIDE SEQUENCE</scope>
</reference>